<evidence type="ECO:0000313" key="1">
    <source>
        <dbReference type="EMBL" id="RZU39351.1"/>
    </source>
</evidence>
<evidence type="ECO:0000313" key="2">
    <source>
        <dbReference type="Proteomes" id="UP000292958"/>
    </source>
</evidence>
<dbReference type="AlphaFoldDB" id="A0A4Q7YR01"/>
<protein>
    <recommendedName>
        <fullName evidence="3">Cytoplasmic protein</fullName>
    </recommendedName>
</protein>
<reference evidence="1 2" key="1">
    <citation type="submission" date="2019-02" db="EMBL/GenBank/DDBJ databases">
        <title>Genomic Encyclopedia of Archaeal and Bacterial Type Strains, Phase II (KMG-II): from individual species to whole genera.</title>
        <authorList>
            <person name="Goeker M."/>
        </authorList>
    </citation>
    <scope>NUCLEOTIDE SEQUENCE [LARGE SCALE GENOMIC DNA]</scope>
    <source>
        <strain evidence="1 2">DSM 18101</strain>
    </source>
</reference>
<proteinExistence type="predicted"/>
<dbReference type="Proteomes" id="UP000292958">
    <property type="component" value="Unassembled WGS sequence"/>
</dbReference>
<sequence length="97" mass="11024">MRLAHQQSDYVRAHRHCMENRVEVEASALCGCFYCMSIYPPSEIVDWIDDKEALTADCPRCGIDAVIGSASGFPITSEFLNLMNEHWFEGHRSSDRV</sequence>
<accession>A0A4Q7YR01</accession>
<keyword evidence="2" id="KW-1185">Reference proteome</keyword>
<dbReference type="EMBL" id="SHKW01000001">
    <property type="protein sequence ID" value="RZU39351.1"/>
    <property type="molecule type" value="Genomic_DNA"/>
</dbReference>
<name>A0A4Q7YR01_9BACT</name>
<gene>
    <name evidence="1" type="ORF">BDD14_0724</name>
</gene>
<comment type="caution">
    <text evidence="1">The sequence shown here is derived from an EMBL/GenBank/DDBJ whole genome shotgun (WGS) entry which is preliminary data.</text>
</comment>
<evidence type="ECO:0008006" key="3">
    <source>
        <dbReference type="Google" id="ProtNLM"/>
    </source>
</evidence>
<organism evidence="1 2">
    <name type="scientific">Edaphobacter modestus</name>
    <dbReference type="NCBI Taxonomy" id="388466"/>
    <lineage>
        <taxon>Bacteria</taxon>
        <taxon>Pseudomonadati</taxon>
        <taxon>Acidobacteriota</taxon>
        <taxon>Terriglobia</taxon>
        <taxon>Terriglobales</taxon>
        <taxon>Acidobacteriaceae</taxon>
        <taxon>Edaphobacter</taxon>
    </lineage>
</organism>